<reference evidence="4 5" key="1">
    <citation type="journal article" date="2019" name="Emerg. Microbes Infect.">
        <title>Comprehensive subspecies identification of 175 nontuberculous mycobacteria species based on 7547 genomic profiles.</title>
        <authorList>
            <person name="Matsumoto Y."/>
            <person name="Kinjo T."/>
            <person name="Motooka D."/>
            <person name="Nabeya D."/>
            <person name="Jung N."/>
            <person name="Uechi K."/>
            <person name="Horii T."/>
            <person name="Iida T."/>
            <person name="Fujita J."/>
            <person name="Nakamura S."/>
        </authorList>
    </citation>
    <scope>NUCLEOTIDE SEQUENCE [LARGE SCALE GENOMIC DNA]</scope>
    <source>
        <strain evidence="4 5">JCM 16017</strain>
    </source>
</reference>
<evidence type="ECO:0000313" key="5">
    <source>
        <dbReference type="Proteomes" id="UP000465263"/>
    </source>
</evidence>
<keyword evidence="2" id="KW-0378">Hydrolase</keyword>
<evidence type="ECO:0000256" key="2">
    <source>
        <dbReference type="ARBA" id="ARBA00022801"/>
    </source>
</evidence>
<protein>
    <submittedName>
        <fullName evidence="4">Esterase</fullName>
    </submittedName>
</protein>
<evidence type="ECO:0000313" key="4">
    <source>
        <dbReference type="EMBL" id="GFG69622.1"/>
    </source>
</evidence>
<proteinExistence type="inferred from homology"/>
<name>A0A7I9XI13_9MYCO</name>
<feature type="domain" description="Thioesterase" evidence="3">
    <location>
        <begin position="71"/>
        <end position="151"/>
    </location>
</feature>
<comment type="caution">
    <text evidence="4">The sequence shown here is derived from an EMBL/GenBank/DDBJ whole genome shotgun (WGS) entry which is preliminary data.</text>
</comment>
<dbReference type="GO" id="GO:0061522">
    <property type="term" value="F:1,4-dihydroxy-2-naphthoyl-CoA thioesterase activity"/>
    <property type="evidence" value="ECO:0007669"/>
    <property type="project" value="TreeGrafter"/>
</dbReference>
<dbReference type="InterPro" id="IPR029069">
    <property type="entry name" value="HotDog_dom_sf"/>
</dbReference>
<sequence length="163" mass="16868">MLRCAGGPHAAPTAFGARHPVVYNDDMAASGSPTIPVAPFDREIGLVFTDIGPDGARATLELQPKLSQPAGLVHGGVYCSVVESVASVSGHAWLNAGGGETGGTVVGVNNNTDFLRGVSSGTVFAAATPIHRGRRQQLWLVTITDSDDKVLARGQVRLQNLPS</sequence>
<dbReference type="NCBIfam" id="TIGR00369">
    <property type="entry name" value="unchar_dom_1"/>
    <property type="match status" value="1"/>
</dbReference>
<gene>
    <name evidence="4" type="ORF">MSEN_13420</name>
</gene>
<dbReference type="Proteomes" id="UP000465263">
    <property type="component" value="Unassembled WGS sequence"/>
</dbReference>
<evidence type="ECO:0000259" key="3">
    <source>
        <dbReference type="Pfam" id="PF03061"/>
    </source>
</evidence>
<dbReference type="Gene3D" id="3.10.129.10">
    <property type="entry name" value="Hotdog Thioesterase"/>
    <property type="match status" value="1"/>
</dbReference>
<dbReference type="AlphaFoldDB" id="A0A7I9XI13"/>
<evidence type="ECO:0000256" key="1">
    <source>
        <dbReference type="ARBA" id="ARBA00008324"/>
    </source>
</evidence>
<organism evidence="4 5">
    <name type="scientific">Mycolicibacter senuensis</name>
    <dbReference type="NCBI Taxonomy" id="386913"/>
    <lineage>
        <taxon>Bacteria</taxon>
        <taxon>Bacillati</taxon>
        <taxon>Actinomycetota</taxon>
        <taxon>Actinomycetes</taxon>
        <taxon>Mycobacteriales</taxon>
        <taxon>Mycobacteriaceae</taxon>
        <taxon>Mycolicibacter</taxon>
    </lineage>
</organism>
<dbReference type="InterPro" id="IPR003736">
    <property type="entry name" value="PAAI_dom"/>
</dbReference>
<dbReference type="CDD" id="cd03443">
    <property type="entry name" value="PaaI_thioesterase"/>
    <property type="match status" value="1"/>
</dbReference>
<dbReference type="PANTHER" id="PTHR43240">
    <property type="entry name" value="1,4-DIHYDROXY-2-NAPHTHOYL-COA THIOESTERASE 1"/>
    <property type="match status" value="1"/>
</dbReference>
<dbReference type="PANTHER" id="PTHR43240:SF5">
    <property type="entry name" value="1,4-DIHYDROXY-2-NAPHTHOYL-COA THIOESTERASE 1"/>
    <property type="match status" value="1"/>
</dbReference>
<dbReference type="GO" id="GO:0005829">
    <property type="term" value="C:cytosol"/>
    <property type="evidence" value="ECO:0007669"/>
    <property type="project" value="TreeGrafter"/>
</dbReference>
<accession>A0A7I9XI13</accession>
<dbReference type="Pfam" id="PF03061">
    <property type="entry name" value="4HBT"/>
    <property type="match status" value="1"/>
</dbReference>
<comment type="similarity">
    <text evidence="1">Belongs to the thioesterase PaaI family.</text>
</comment>
<dbReference type="InterPro" id="IPR006683">
    <property type="entry name" value="Thioestr_dom"/>
</dbReference>
<keyword evidence="5" id="KW-1185">Reference proteome</keyword>
<dbReference type="SUPFAM" id="SSF54637">
    <property type="entry name" value="Thioesterase/thiol ester dehydrase-isomerase"/>
    <property type="match status" value="1"/>
</dbReference>
<dbReference type="EMBL" id="BLKV01000001">
    <property type="protein sequence ID" value="GFG69622.1"/>
    <property type="molecule type" value="Genomic_DNA"/>
</dbReference>